<name>A0A917A9T1_9RHOB</name>
<protein>
    <submittedName>
        <fullName evidence="2">Uncharacterized protein</fullName>
    </submittedName>
</protein>
<evidence type="ECO:0000313" key="3">
    <source>
        <dbReference type="Proteomes" id="UP000612855"/>
    </source>
</evidence>
<organism evidence="2 3">
    <name type="scientific">Primorskyibacter flagellatus</name>
    <dbReference type="NCBI Taxonomy" id="1387277"/>
    <lineage>
        <taxon>Bacteria</taxon>
        <taxon>Pseudomonadati</taxon>
        <taxon>Pseudomonadota</taxon>
        <taxon>Alphaproteobacteria</taxon>
        <taxon>Rhodobacterales</taxon>
        <taxon>Roseobacteraceae</taxon>
        <taxon>Primorskyibacter</taxon>
    </lineage>
</organism>
<evidence type="ECO:0000256" key="1">
    <source>
        <dbReference type="SAM" id="Phobius"/>
    </source>
</evidence>
<reference evidence="3" key="1">
    <citation type="journal article" date="2019" name="Int. J. Syst. Evol. Microbiol.">
        <title>The Global Catalogue of Microorganisms (GCM) 10K type strain sequencing project: providing services to taxonomists for standard genome sequencing and annotation.</title>
        <authorList>
            <consortium name="The Broad Institute Genomics Platform"/>
            <consortium name="The Broad Institute Genome Sequencing Center for Infectious Disease"/>
            <person name="Wu L."/>
            <person name="Ma J."/>
        </authorList>
    </citation>
    <scope>NUCLEOTIDE SEQUENCE [LARGE SCALE GENOMIC DNA]</scope>
    <source>
        <strain evidence="3">CGMCC 1.12664</strain>
    </source>
</reference>
<keyword evidence="1" id="KW-1133">Transmembrane helix</keyword>
<accession>A0A917A9T1</accession>
<sequence>MVTPITDETQLALLAVKQEIYGKFIGIFATVLTILAAVAGIAGVGLYEILRRKVDEDYKLILSSKLRFSKAHFLAFSYNEDSFGQWRIYEPTVQKCLDRLNAPLESSTQKSEIFAALSSVDLAIQLVNRALIFVRELDGKDLSDFKSDFETLHPYLNLLNGQIYAQTSRAILLGECPSSMLIGQLNSIVDELLEIGLGEFMASKEYSWWEAAETCGFFYVHVGRLSGDAAMQAKGIDIISSLATKKRLKVYLKPLPSEVSKVVHDEYVSRGYVSLAPSVTGDQAS</sequence>
<gene>
    <name evidence="2" type="ORF">GCM10011360_25970</name>
</gene>
<dbReference type="Proteomes" id="UP000612855">
    <property type="component" value="Unassembled WGS sequence"/>
</dbReference>
<keyword evidence="3" id="KW-1185">Reference proteome</keyword>
<feature type="transmembrane region" description="Helical" evidence="1">
    <location>
        <begin position="20"/>
        <end position="50"/>
    </location>
</feature>
<comment type="caution">
    <text evidence="2">The sequence shown here is derived from an EMBL/GenBank/DDBJ whole genome shotgun (WGS) entry which is preliminary data.</text>
</comment>
<proteinExistence type="predicted"/>
<evidence type="ECO:0000313" key="2">
    <source>
        <dbReference type="EMBL" id="GGE36975.1"/>
    </source>
</evidence>
<dbReference type="EMBL" id="BMFJ01000001">
    <property type="protein sequence ID" value="GGE36975.1"/>
    <property type="molecule type" value="Genomic_DNA"/>
</dbReference>
<keyword evidence="1" id="KW-0812">Transmembrane</keyword>
<dbReference type="AlphaFoldDB" id="A0A917A9T1"/>
<keyword evidence="1" id="KW-0472">Membrane</keyword>